<keyword evidence="7" id="KW-1185">Reference proteome</keyword>
<dbReference type="Pfam" id="PF01753">
    <property type="entry name" value="zf-MYND"/>
    <property type="match status" value="1"/>
</dbReference>
<dbReference type="InterPro" id="IPR002893">
    <property type="entry name" value="Znf_MYND"/>
</dbReference>
<evidence type="ECO:0000256" key="1">
    <source>
        <dbReference type="ARBA" id="ARBA00022723"/>
    </source>
</evidence>
<dbReference type="EMBL" id="JACAZF010000008">
    <property type="protein sequence ID" value="KAF7297071.1"/>
    <property type="molecule type" value="Genomic_DNA"/>
</dbReference>
<dbReference type="Proteomes" id="UP000636479">
    <property type="component" value="Unassembled WGS sequence"/>
</dbReference>
<evidence type="ECO:0000313" key="7">
    <source>
        <dbReference type="Proteomes" id="UP000636479"/>
    </source>
</evidence>
<evidence type="ECO:0000313" key="6">
    <source>
        <dbReference type="EMBL" id="KAF7297071.1"/>
    </source>
</evidence>
<feature type="domain" description="DUF8205" evidence="5">
    <location>
        <begin position="128"/>
        <end position="345"/>
    </location>
</feature>
<protein>
    <submittedName>
        <fullName evidence="6">MYND-type domain-containing protein</fullName>
    </submittedName>
</protein>
<gene>
    <name evidence="6" type="ORF">MIND_00939900</name>
</gene>
<dbReference type="Pfam" id="PF26632">
    <property type="entry name" value="DUF8205"/>
    <property type="match status" value="1"/>
</dbReference>
<name>A0A8H6SE48_9AGAR</name>
<comment type="caution">
    <text evidence="6">The sequence shown here is derived from an EMBL/GenBank/DDBJ whole genome shotgun (WGS) entry which is preliminary data.</text>
</comment>
<accession>A0A8H6SE48</accession>
<keyword evidence="3" id="KW-0862">Zinc</keyword>
<dbReference type="RefSeq" id="XP_037217430.1">
    <property type="nucleotide sequence ID" value="XM_037366018.1"/>
</dbReference>
<keyword evidence="2" id="KW-0863">Zinc-finger</keyword>
<organism evidence="6 7">
    <name type="scientific">Mycena indigotica</name>
    <dbReference type="NCBI Taxonomy" id="2126181"/>
    <lineage>
        <taxon>Eukaryota</taxon>
        <taxon>Fungi</taxon>
        <taxon>Dikarya</taxon>
        <taxon>Basidiomycota</taxon>
        <taxon>Agaricomycotina</taxon>
        <taxon>Agaricomycetes</taxon>
        <taxon>Agaricomycetidae</taxon>
        <taxon>Agaricales</taxon>
        <taxon>Marasmiineae</taxon>
        <taxon>Mycenaceae</taxon>
        <taxon>Mycena</taxon>
    </lineage>
</organism>
<dbReference type="InterPro" id="IPR058518">
    <property type="entry name" value="DUF8205"/>
</dbReference>
<dbReference type="AlphaFoldDB" id="A0A8H6SE48"/>
<dbReference type="OrthoDB" id="5231159at2759"/>
<keyword evidence="1" id="KW-0479">Metal-binding</keyword>
<evidence type="ECO:0000259" key="5">
    <source>
        <dbReference type="Pfam" id="PF26632"/>
    </source>
</evidence>
<evidence type="ECO:0000256" key="3">
    <source>
        <dbReference type="ARBA" id="ARBA00022833"/>
    </source>
</evidence>
<evidence type="ECO:0000256" key="2">
    <source>
        <dbReference type="ARBA" id="ARBA00022771"/>
    </source>
</evidence>
<reference evidence="6" key="1">
    <citation type="submission" date="2020-05" db="EMBL/GenBank/DDBJ databases">
        <title>Mycena genomes resolve the evolution of fungal bioluminescence.</title>
        <authorList>
            <person name="Tsai I.J."/>
        </authorList>
    </citation>
    <scope>NUCLEOTIDE SEQUENCE</scope>
    <source>
        <strain evidence="6">171206Taipei</strain>
    </source>
</reference>
<feature type="domain" description="MYND-type" evidence="4">
    <location>
        <begin position="42"/>
        <end position="71"/>
    </location>
</feature>
<proteinExistence type="predicted"/>
<dbReference type="GeneID" id="59348534"/>
<sequence>MSESVLYIHHHAIGRDSKKIFKDTAVSKKDIRENKKRTHNACQQCHHHDGEEGVTLRQCSQCKAVWYCSKEVSTCNSSLPGLKAFFQVPKETLVTLRVKVKVDILNGFFGFARPEHKKHCQFSEGEGITKIVQNFTANDVLNEYLQAIFIQTFPALLDSPTQCLSTAFVARVDIGFEPVDIPDFFRIFNHELDAPDPRKAPVRGMLQLNGFTALCSTTGFGLRLEDLARTRRMVWESVREEGGAADPSEPVAIVELGRGNLGQQITFALPISKAASYTVRQASPWNVQSAITGRVTQTSFSIDSCLEFINSHIRADKQNRFSLRTNLLQQDVQVIHDASNNDPPSRGAQLLRARMAKERIFKPVAMPAIARNGKIVPISPAGRMAID</sequence>
<evidence type="ECO:0000259" key="4">
    <source>
        <dbReference type="Pfam" id="PF01753"/>
    </source>
</evidence>